<feature type="chain" id="PRO_5045459918" description="Outer membrane protein beta-barrel domain-containing protein" evidence="1">
    <location>
        <begin position="21"/>
        <end position="271"/>
    </location>
</feature>
<comment type="caution">
    <text evidence="2">The sequence shown here is derived from an EMBL/GenBank/DDBJ whole genome shotgun (WGS) entry which is preliminary data.</text>
</comment>
<dbReference type="RefSeq" id="WP_416207308.1">
    <property type="nucleotide sequence ID" value="NZ_JBBKTX010000031.1"/>
</dbReference>
<proteinExistence type="predicted"/>
<dbReference type="EMBL" id="JBBKTX010000031">
    <property type="protein sequence ID" value="MFK4754450.1"/>
    <property type="molecule type" value="Genomic_DNA"/>
</dbReference>
<sequence>MKSPVSIAILLMASSCYSVASEAAMRSQGDWYGYWGWNNATYSDSDIHFEGDDYDFTLHNVSAKDHQTPFSIAQVFHSYLNPSRLTIPQYNWRFGYFVQDNWSVSLGWDHMKYVMVQDQTVSMTGTNDRNGFEKTDPAAEDVVLTEDFLTYEHTDGFNQISLETEAYLPLWQHGADMDIALFAGAGAGIMYPKSNVKLMSGDRNDEWHVAGYSTLVKIGVEANLWQGLFVRFIGKYGYANMNDVLTSHDSSDKARQKIYYDEYIGAIGYRF</sequence>
<accession>A0ABW8NPG9</accession>
<dbReference type="PROSITE" id="PS51257">
    <property type="entry name" value="PROKAR_LIPOPROTEIN"/>
    <property type="match status" value="1"/>
</dbReference>
<keyword evidence="3" id="KW-1185">Reference proteome</keyword>
<feature type="signal peptide" evidence="1">
    <location>
        <begin position="1"/>
        <end position="20"/>
    </location>
</feature>
<evidence type="ECO:0000256" key="1">
    <source>
        <dbReference type="SAM" id="SignalP"/>
    </source>
</evidence>
<organism evidence="2 3">
    <name type="scientific">Oceanobacter antarcticus</name>
    <dbReference type="NCBI Taxonomy" id="3133425"/>
    <lineage>
        <taxon>Bacteria</taxon>
        <taxon>Pseudomonadati</taxon>
        <taxon>Pseudomonadota</taxon>
        <taxon>Gammaproteobacteria</taxon>
        <taxon>Oceanospirillales</taxon>
        <taxon>Oceanospirillaceae</taxon>
        <taxon>Oceanobacter</taxon>
    </lineage>
</organism>
<gene>
    <name evidence="2" type="ORF">WG929_18750</name>
</gene>
<reference evidence="2 3" key="1">
    <citation type="submission" date="2024-03" db="EMBL/GenBank/DDBJ databases">
        <title>High-quality draft genome sequence of Oceanobacter sp. wDCs-4.</title>
        <authorList>
            <person name="Dong C."/>
        </authorList>
    </citation>
    <scope>NUCLEOTIDE SEQUENCE [LARGE SCALE GENOMIC DNA]</scope>
    <source>
        <strain evidence="3">wDCs-4</strain>
    </source>
</reference>
<name>A0ABW8NPG9_9GAMM</name>
<evidence type="ECO:0008006" key="4">
    <source>
        <dbReference type="Google" id="ProtNLM"/>
    </source>
</evidence>
<dbReference type="Proteomes" id="UP001620597">
    <property type="component" value="Unassembled WGS sequence"/>
</dbReference>
<evidence type="ECO:0000313" key="2">
    <source>
        <dbReference type="EMBL" id="MFK4754450.1"/>
    </source>
</evidence>
<keyword evidence="1" id="KW-0732">Signal</keyword>
<protein>
    <recommendedName>
        <fullName evidence="4">Outer membrane protein beta-barrel domain-containing protein</fullName>
    </recommendedName>
</protein>
<evidence type="ECO:0000313" key="3">
    <source>
        <dbReference type="Proteomes" id="UP001620597"/>
    </source>
</evidence>